<dbReference type="Proteomes" id="UP000594435">
    <property type="component" value="Chromosome 1"/>
</dbReference>
<reference evidence="1 2" key="1">
    <citation type="submission" date="2020-11" db="EMBL/GenBank/DDBJ databases">
        <title>Complete and Circularized Genome Assembly of a human isolate of Vibrio navarrensis biotype pommerensis with MiSeq and MinION Sequence Data.</title>
        <authorList>
            <person name="Schwartz K."/>
            <person name="Borowiak M."/>
            <person name="Deneke C."/>
            <person name="Balau V."/>
            <person name="Metelmann C."/>
            <person name="Strauch E."/>
        </authorList>
    </citation>
    <scope>NUCLEOTIDE SEQUENCE [LARGE SCALE GENOMIC DNA]</scope>
    <source>
        <strain evidence="1 2">20-VB00237</strain>
    </source>
</reference>
<evidence type="ECO:0000313" key="2">
    <source>
        <dbReference type="Proteomes" id="UP000594435"/>
    </source>
</evidence>
<accession>A0AAJ4IDJ1</accession>
<sequence length="97" mass="11355">MNLANNYTFTYQAPSFLNDFASKKEQAVYDVCKYPESSNSIMCHQEVLDFFQKGRTTIIQWRKERGFPEPISKAPLRWLRSAVMEWVEHQGGFKKAS</sequence>
<protein>
    <submittedName>
        <fullName evidence="1">Uncharacterized protein</fullName>
    </submittedName>
</protein>
<gene>
    <name evidence="1" type="ORF">I3X05_06575</name>
</gene>
<name>A0AAJ4IDJ1_9VIBR</name>
<dbReference type="RefSeq" id="WP_337971032.1">
    <property type="nucleotide sequence ID" value="NZ_CP065217.1"/>
</dbReference>
<dbReference type="AlphaFoldDB" id="A0AAJ4IDJ1"/>
<proteinExistence type="predicted"/>
<organism evidence="1 2">
    <name type="scientific">Vibrio navarrensis</name>
    <dbReference type="NCBI Taxonomy" id="29495"/>
    <lineage>
        <taxon>Bacteria</taxon>
        <taxon>Pseudomonadati</taxon>
        <taxon>Pseudomonadota</taxon>
        <taxon>Gammaproteobacteria</taxon>
        <taxon>Vibrionales</taxon>
        <taxon>Vibrionaceae</taxon>
        <taxon>Vibrio</taxon>
    </lineage>
</organism>
<dbReference type="EMBL" id="CP065217">
    <property type="protein sequence ID" value="QPL54785.1"/>
    <property type="molecule type" value="Genomic_DNA"/>
</dbReference>
<evidence type="ECO:0000313" key="1">
    <source>
        <dbReference type="EMBL" id="QPL54785.1"/>
    </source>
</evidence>